<dbReference type="Gene3D" id="3.30.2420.10">
    <property type="entry name" value="TonB"/>
    <property type="match status" value="1"/>
</dbReference>
<evidence type="ECO:0000256" key="6">
    <source>
        <dbReference type="ARBA" id="ARBA00022692"/>
    </source>
</evidence>
<dbReference type="eggNOG" id="COG0810">
    <property type="taxonomic scope" value="Bacteria"/>
</dbReference>
<dbReference type="PANTHER" id="PTHR33446">
    <property type="entry name" value="PROTEIN TONB-RELATED"/>
    <property type="match status" value="1"/>
</dbReference>
<dbReference type="NCBIfam" id="TIGR01352">
    <property type="entry name" value="tonB_Cterm"/>
    <property type="match status" value="1"/>
</dbReference>
<keyword evidence="7" id="KW-0653">Protein transport</keyword>
<keyword evidence="10" id="KW-0732">Signal</keyword>
<comment type="caution">
    <text evidence="12">The sequence shown here is derived from an EMBL/GenBank/DDBJ whole genome shotgun (WGS) entry which is preliminary data.</text>
</comment>
<dbReference type="AlphaFoldDB" id="A0A094JIR7"/>
<dbReference type="Pfam" id="PF03544">
    <property type="entry name" value="TonB_C"/>
    <property type="match status" value="1"/>
</dbReference>
<evidence type="ECO:0000313" key="12">
    <source>
        <dbReference type="EMBL" id="KFZ37929.1"/>
    </source>
</evidence>
<evidence type="ECO:0000256" key="8">
    <source>
        <dbReference type="ARBA" id="ARBA00022989"/>
    </source>
</evidence>
<feature type="domain" description="TonB C-terminal" evidence="11">
    <location>
        <begin position="303"/>
        <end position="395"/>
    </location>
</feature>
<dbReference type="InterPro" id="IPR051045">
    <property type="entry name" value="TonB-dependent_transducer"/>
</dbReference>
<evidence type="ECO:0000256" key="2">
    <source>
        <dbReference type="ARBA" id="ARBA00006555"/>
    </source>
</evidence>
<evidence type="ECO:0000313" key="13">
    <source>
        <dbReference type="Proteomes" id="UP000029264"/>
    </source>
</evidence>
<dbReference type="STRING" id="1515746.HR45_08820"/>
<feature type="chain" id="PRO_5001900682" description="TonB C-terminal domain-containing protein" evidence="10">
    <location>
        <begin position="21"/>
        <end position="395"/>
    </location>
</feature>
<evidence type="ECO:0000256" key="3">
    <source>
        <dbReference type="ARBA" id="ARBA00022448"/>
    </source>
</evidence>
<feature type="signal peptide" evidence="10">
    <location>
        <begin position="1"/>
        <end position="20"/>
    </location>
</feature>
<keyword evidence="8" id="KW-1133">Transmembrane helix</keyword>
<keyword evidence="3" id="KW-0813">Transport</keyword>
<evidence type="ECO:0000259" key="11">
    <source>
        <dbReference type="PROSITE" id="PS52015"/>
    </source>
</evidence>
<dbReference type="Gene3D" id="1.25.40.10">
    <property type="entry name" value="Tetratricopeptide repeat domain"/>
    <property type="match status" value="1"/>
</dbReference>
<dbReference type="PANTHER" id="PTHR33446:SF14">
    <property type="entry name" value="PROTEIN TONB"/>
    <property type="match status" value="1"/>
</dbReference>
<evidence type="ECO:0000256" key="7">
    <source>
        <dbReference type="ARBA" id="ARBA00022927"/>
    </source>
</evidence>
<keyword evidence="6" id="KW-0812">Transmembrane</keyword>
<evidence type="ECO:0000256" key="1">
    <source>
        <dbReference type="ARBA" id="ARBA00004383"/>
    </source>
</evidence>
<dbReference type="GO" id="GO:0055085">
    <property type="term" value="P:transmembrane transport"/>
    <property type="evidence" value="ECO:0007669"/>
    <property type="project" value="InterPro"/>
</dbReference>
<protein>
    <recommendedName>
        <fullName evidence="11">TonB C-terminal domain-containing protein</fullName>
    </recommendedName>
</protein>
<dbReference type="InterPro" id="IPR037682">
    <property type="entry name" value="TonB_C"/>
</dbReference>
<comment type="subcellular location">
    <subcellularLocation>
        <location evidence="1">Cell inner membrane</location>
        <topology evidence="1">Single-pass membrane protein</topology>
        <orientation evidence="1">Periplasmic side</orientation>
    </subcellularLocation>
</comment>
<keyword evidence="4" id="KW-1003">Cell membrane</keyword>
<evidence type="ECO:0000256" key="9">
    <source>
        <dbReference type="ARBA" id="ARBA00023136"/>
    </source>
</evidence>
<name>A0A094JIR7_9GAMM</name>
<evidence type="ECO:0000256" key="10">
    <source>
        <dbReference type="SAM" id="SignalP"/>
    </source>
</evidence>
<evidence type="ECO:0000256" key="5">
    <source>
        <dbReference type="ARBA" id="ARBA00022519"/>
    </source>
</evidence>
<dbReference type="Proteomes" id="UP000029264">
    <property type="component" value="Unassembled WGS sequence"/>
</dbReference>
<dbReference type="GO" id="GO:0005886">
    <property type="term" value="C:plasma membrane"/>
    <property type="evidence" value="ECO:0007669"/>
    <property type="project" value="UniProtKB-SubCell"/>
</dbReference>
<reference evidence="12 13" key="1">
    <citation type="submission" date="2014-06" db="EMBL/GenBank/DDBJ databases">
        <title>Shewanella sp. YQH10.</title>
        <authorList>
            <person name="Liu Y."/>
            <person name="Zeng R."/>
        </authorList>
    </citation>
    <scope>NUCLEOTIDE SEQUENCE [LARGE SCALE GENOMIC DNA]</scope>
    <source>
        <strain evidence="12 13">YQH10</strain>
    </source>
</reference>
<keyword evidence="9" id="KW-0472">Membrane</keyword>
<evidence type="ECO:0000256" key="4">
    <source>
        <dbReference type="ARBA" id="ARBA00022475"/>
    </source>
</evidence>
<keyword evidence="5" id="KW-0997">Cell inner membrane</keyword>
<accession>A0A094JIR7</accession>
<dbReference type="PROSITE" id="PS52015">
    <property type="entry name" value="TONB_CTD"/>
    <property type="match status" value="1"/>
</dbReference>
<dbReference type="GO" id="GO:0015031">
    <property type="term" value="P:protein transport"/>
    <property type="evidence" value="ECO:0007669"/>
    <property type="project" value="UniProtKB-KW"/>
</dbReference>
<dbReference type="EMBL" id="JPEO01000004">
    <property type="protein sequence ID" value="KFZ37929.1"/>
    <property type="molecule type" value="Genomic_DNA"/>
</dbReference>
<comment type="similarity">
    <text evidence="2">Belongs to the TonB family.</text>
</comment>
<sequence length="395" mass="43369">MPVKAALMALAIGASYSASAAYTSFADAYSAYQQSLAGIDKVDIAVKARQAFELGKQEYAADSANYAALMMNYANAIAATTMSGGQSGKLCIESSQRVAEGAQPSEKLSTFDACSSEHLRQQAFELYHQALQIYQQQYGDKALETIDPLLGMAQTTELEQEKKYFSFDAINVAEKHGDALTLAATQLAAYKLLHRAKYYLHNTNKVDNLALDALKTYRNNAPANSFEVVDAELTVAKLHLEKKQYDDAEPLFQDVIKQLDVLPYSHPYALTAHALLVKLYQEADASEKATLHCKAIGQATPWDDNQQPAPLYSQAPLYPILYARQHKAGSVELAFTIDENGTVQNPQVVNVTGGERFADEAITALKQWRYAPKFENGKAVAAQSSLKLDFKLDGR</sequence>
<dbReference type="InterPro" id="IPR011990">
    <property type="entry name" value="TPR-like_helical_dom_sf"/>
</dbReference>
<dbReference type="InterPro" id="IPR006260">
    <property type="entry name" value="TonB/TolA_C"/>
</dbReference>
<keyword evidence="13" id="KW-1185">Reference proteome</keyword>
<proteinExistence type="inferred from homology"/>
<dbReference type="SUPFAM" id="SSF74653">
    <property type="entry name" value="TolA/TonB C-terminal domain"/>
    <property type="match status" value="1"/>
</dbReference>
<organism evidence="12 13">
    <name type="scientific">Shewanella mangrovi</name>
    <dbReference type="NCBI Taxonomy" id="1515746"/>
    <lineage>
        <taxon>Bacteria</taxon>
        <taxon>Pseudomonadati</taxon>
        <taxon>Pseudomonadota</taxon>
        <taxon>Gammaproteobacteria</taxon>
        <taxon>Alteromonadales</taxon>
        <taxon>Shewanellaceae</taxon>
        <taxon>Shewanella</taxon>
    </lineage>
</organism>
<gene>
    <name evidence="12" type="ORF">HR45_08820</name>
</gene>